<dbReference type="EMBL" id="JAVAIM010000001">
    <property type="protein sequence ID" value="MDP4574650.1"/>
    <property type="molecule type" value="Genomic_DNA"/>
</dbReference>
<name>A0ABT9HNC9_9SPHN</name>
<keyword evidence="3" id="KW-1185">Reference proteome</keyword>
<proteinExistence type="predicted"/>
<protein>
    <submittedName>
        <fullName evidence="2">Uncharacterized protein</fullName>
    </submittedName>
</protein>
<keyword evidence="1" id="KW-0732">Signal</keyword>
<accession>A0ABT9HNC9</accession>
<gene>
    <name evidence="2" type="ORF">Q9K02_05795</name>
</gene>
<comment type="caution">
    <text evidence="2">The sequence shown here is derived from an EMBL/GenBank/DDBJ whole genome shotgun (WGS) entry which is preliminary data.</text>
</comment>
<evidence type="ECO:0000313" key="3">
    <source>
        <dbReference type="Proteomes" id="UP001240639"/>
    </source>
</evidence>
<feature type="signal peptide" evidence="1">
    <location>
        <begin position="1"/>
        <end position="20"/>
    </location>
</feature>
<feature type="chain" id="PRO_5046194821" evidence="1">
    <location>
        <begin position="21"/>
        <end position="178"/>
    </location>
</feature>
<sequence>MKFAKLAVAAVALAATPALANEQVVAGATVYGPQGGEVGTIVAVENGQAVLDTGKHKVPLAVNMYGEGDTGPTITVTKAQIDGMVDAQLAEAAAKRDAALTVGAVAMAADHAPLGTVVEVDGDNVVIARGGDEANKVTLLRSHFDATDHGLMARLTNAQIDAAMSQAAAPAEGDTTGE</sequence>
<organism evidence="2 3">
    <name type="scientific">Qipengyuania profundimaris</name>
    <dbReference type="NCBI Taxonomy" id="3067652"/>
    <lineage>
        <taxon>Bacteria</taxon>
        <taxon>Pseudomonadati</taxon>
        <taxon>Pseudomonadota</taxon>
        <taxon>Alphaproteobacteria</taxon>
        <taxon>Sphingomonadales</taxon>
        <taxon>Erythrobacteraceae</taxon>
        <taxon>Qipengyuania</taxon>
    </lineage>
</organism>
<evidence type="ECO:0000256" key="1">
    <source>
        <dbReference type="SAM" id="SignalP"/>
    </source>
</evidence>
<evidence type="ECO:0000313" key="2">
    <source>
        <dbReference type="EMBL" id="MDP4574650.1"/>
    </source>
</evidence>
<dbReference type="Proteomes" id="UP001240639">
    <property type="component" value="Unassembled WGS sequence"/>
</dbReference>
<reference evidence="2 3" key="1">
    <citation type="submission" date="2023-08" db="EMBL/GenBank/DDBJ databases">
        <title>genomic of G39.</title>
        <authorList>
            <person name="Wang Y."/>
        </authorList>
    </citation>
    <scope>NUCLEOTIDE SEQUENCE [LARGE SCALE GENOMIC DNA]</scope>
    <source>
        <strain evidence="2 3">G39</strain>
    </source>
</reference>
<dbReference type="RefSeq" id="WP_305932032.1">
    <property type="nucleotide sequence ID" value="NZ_JAVAIM010000001.1"/>
</dbReference>